<dbReference type="PANTHER" id="PTHR12521:SF0">
    <property type="entry name" value="ADP-RIBOSE GLYCOHYDROLASE OARD1"/>
    <property type="match status" value="1"/>
</dbReference>
<reference evidence="1 2" key="1">
    <citation type="submission" date="2016-11" db="EMBL/GenBank/DDBJ databases">
        <authorList>
            <person name="Jaros S."/>
            <person name="Januszkiewicz K."/>
            <person name="Wedrychowicz H."/>
        </authorList>
    </citation>
    <scope>NUCLEOTIDE SEQUENCE [LARGE SCALE GENOMIC DNA]</scope>
    <source>
        <strain evidence="1 2">KHT3</strain>
    </source>
</reference>
<name>A0A1M6SBY4_XYLRU</name>
<sequence>MIKYIENGDIFFIEGVHSFAHGCNCAGSMGRGIAVQFRKKFPEMFEKYR</sequence>
<dbReference type="Proteomes" id="UP000184130">
    <property type="component" value="Unassembled WGS sequence"/>
</dbReference>
<evidence type="ECO:0000313" key="2">
    <source>
        <dbReference type="Proteomes" id="UP000184130"/>
    </source>
</evidence>
<protein>
    <submittedName>
        <fullName evidence="1">Macro domain-containing protein</fullName>
    </submittedName>
</protein>
<proteinExistence type="predicted"/>
<dbReference type="GO" id="GO:0140291">
    <property type="term" value="P:peptidyl-glutamate ADP-deribosylation"/>
    <property type="evidence" value="ECO:0007669"/>
    <property type="project" value="TreeGrafter"/>
</dbReference>
<evidence type="ECO:0000313" key="1">
    <source>
        <dbReference type="EMBL" id="SHK42037.1"/>
    </source>
</evidence>
<dbReference type="PANTHER" id="PTHR12521">
    <property type="entry name" value="PROTEIN C6ORF130"/>
    <property type="match status" value="1"/>
</dbReference>
<accession>A0A1M6SBY4</accession>
<dbReference type="Gene3D" id="3.40.220.10">
    <property type="entry name" value="Leucine Aminopeptidase, subunit E, domain 1"/>
    <property type="match status" value="1"/>
</dbReference>
<gene>
    <name evidence="1" type="ORF">SAMN05216463_10389</name>
</gene>
<organism evidence="1 2">
    <name type="scientific">Xylanibacter ruminicola</name>
    <name type="common">Prevotella ruminicola</name>
    <dbReference type="NCBI Taxonomy" id="839"/>
    <lineage>
        <taxon>Bacteria</taxon>
        <taxon>Pseudomonadati</taxon>
        <taxon>Bacteroidota</taxon>
        <taxon>Bacteroidia</taxon>
        <taxon>Bacteroidales</taxon>
        <taxon>Prevotellaceae</taxon>
        <taxon>Xylanibacter</taxon>
    </lineage>
</organism>
<dbReference type="SUPFAM" id="SSF52949">
    <property type="entry name" value="Macro domain-like"/>
    <property type="match status" value="1"/>
</dbReference>
<dbReference type="InterPro" id="IPR050892">
    <property type="entry name" value="ADP-ribose_metab_enzymes"/>
</dbReference>
<dbReference type="AlphaFoldDB" id="A0A1M6SBY4"/>
<dbReference type="InterPro" id="IPR043472">
    <property type="entry name" value="Macro_dom-like"/>
</dbReference>
<dbReference type="EMBL" id="FRBD01000003">
    <property type="protein sequence ID" value="SHK42037.1"/>
    <property type="molecule type" value="Genomic_DNA"/>
</dbReference>